<gene>
    <name evidence="2" type="ORF">FGD71_004440</name>
</gene>
<keyword evidence="3" id="KW-1185">Reference proteome</keyword>
<dbReference type="AlphaFoldDB" id="A0A505DQB1"/>
<keyword evidence="1" id="KW-0472">Membrane</keyword>
<protein>
    <submittedName>
        <fullName evidence="2">ABC transporter permease</fullName>
    </submittedName>
</protein>
<organism evidence="2 3">
    <name type="scientific">Streptomyces sporangiiformans</name>
    <dbReference type="NCBI Taxonomy" id="2315329"/>
    <lineage>
        <taxon>Bacteria</taxon>
        <taxon>Bacillati</taxon>
        <taxon>Actinomycetota</taxon>
        <taxon>Actinomycetes</taxon>
        <taxon>Kitasatosporales</taxon>
        <taxon>Streptomycetaceae</taxon>
        <taxon>Streptomyces</taxon>
    </lineage>
</organism>
<proteinExistence type="predicted"/>
<dbReference type="Proteomes" id="UP000317378">
    <property type="component" value="Unassembled WGS sequence"/>
</dbReference>
<dbReference type="RefSeq" id="WP_119099047.1">
    <property type="nucleotide sequence ID" value="NZ_QXMJ01000047.1"/>
</dbReference>
<keyword evidence="1" id="KW-0812">Transmembrane</keyword>
<feature type="transmembrane region" description="Helical" evidence="1">
    <location>
        <begin position="20"/>
        <end position="40"/>
    </location>
</feature>
<evidence type="ECO:0000313" key="2">
    <source>
        <dbReference type="EMBL" id="TPQ23471.1"/>
    </source>
</evidence>
<name>A0A505DQB1_9ACTN</name>
<accession>A0A505DQB1</accession>
<reference evidence="2 3" key="1">
    <citation type="submission" date="2019-06" db="EMBL/GenBank/DDBJ databases">
        <title>Streptomyces sporangiiformans sp. nov., a novel actinomycete isolated from soil in Mount Song.</title>
        <authorList>
            <person name="Han L."/>
        </authorList>
    </citation>
    <scope>NUCLEOTIDE SEQUENCE [LARGE SCALE GENOMIC DNA]</scope>
    <source>
        <strain evidence="2 3">NEAU-SSA 1</strain>
    </source>
</reference>
<evidence type="ECO:0000313" key="3">
    <source>
        <dbReference type="Proteomes" id="UP000317378"/>
    </source>
</evidence>
<dbReference type="EMBL" id="VCHX02000047">
    <property type="protein sequence ID" value="TPQ23471.1"/>
    <property type="molecule type" value="Genomic_DNA"/>
</dbReference>
<evidence type="ECO:0000256" key="1">
    <source>
        <dbReference type="SAM" id="Phobius"/>
    </source>
</evidence>
<sequence>MGELVAPHMVTYEPVVPAGRMSFFLVFAVLVGAFTALWPAHRAARTDPLEAIKAE</sequence>
<comment type="caution">
    <text evidence="2">The sequence shown here is derived from an EMBL/GenBank/DDBJ whole genome shotgun (WGS) entry which is preliminary data.</text>
</comment>
<keyword evidence="1" id="KW-1133">Transmembrane helix</keyword>